<evidence type="ECO:0000256" key="5">
    <source>
        <dbReference type="ARBA" id="ARBA00012827"/>
    </source>
</evidence>
<dbReference type="EC" id="2.5.1.9" evidence="5 10"/>
<proteinExistence type="predicted"/>
<accession>A0A7V7QL84</accession>
<evidence type="ECO:0000256" key="3">
    <source>
        <dbReference type="ARBA" id="ARBA00004887"/>
    </source>
</evidence>
<evidence type="ECO:0000256" key="11">
    <source>
        <dbReference type="PROSITE-ProRule" id="PRU00524"/>
    </source>
</evidence>
<keyword evidence="8 13" id="KW-0808">Transferase</keyword>
<comment type="caution">
    <text evidence="13">The sequence shown here is derived from an EMBL/GenBank/DDBJ whole genome shotgun (WGS) entry which is preliminary data.</text>
</comment>
<evidence type="ECO:0000256" key="6">
    <source>
        <dbReference type="ARBA" id="ARBA00013950"/>
    </source>
</evidence>
<evidence type="ECO:0000256" key="1">
    <source>
        <dbReference type="ARBA" id="ARBA00000968"/>
    </source>
</evidence>
<dbReference type="RefSeq" id="WP_151146202.1">
    <property type="nucleotide sequence ID" value="NZ_WAGX01000005.1"/>
</dbReference>
<dbReference type="InterPro" id="IPR017938">
    <property type="entry name" value="Riboflavin_synthase-like_b-brl"/>
</dbReference>
<evidence type="ECO:0000259" key="12">
    <source>
        <dbReference type="PROSITE" id="PS51177"/>
    </source>
</evidence>
<dbReference type="PIRSF" id="PIRSF000498">
    <property type="entry name" value="Riboflavin_syn_A"/>
    <property type="match status" value="1"/>
</dbReference>
<dbReference type="Proteomes" id="UP000461768">
    <property type="component" value="Unassembled WGS sequence"/>
</dbReference>
<dbReference type="PANTHER" id="PTHR21098:SF12">
    <property type="entry name" value="RIBOFLAVIN SYNTHASE"/>
    <property type="match status" value="1"/>
</dbReference>
<sequence length="215" mass="23922">MFTGIVEEIGRIDKVERGLHSIKVSVQARKILNDLQLGDSVALNGVCLTVTSFCRDIFTADIMHETLKRSSLFDLTTGSLVNLERAMPVNGRFGGHIVSGHIDGLGKIIRIQKDDIAHWYHIKAEEAVQKYIVEKGSIAIDGISLTVAKVAKDHFSISVIPHTAQKTILSTKVVGDCVNLENDLIGKYVEKLMYYDTKVRTDSNITRDFLNKFGY</sequence>
<feature type="domain" description="Lumazine-binding" evidence="12">
    <location>
        <begin position="1"/>
        <end position="96"/>
    </location>
</feature>
<comment type="function">
    <text evidence="2">Catalyzes the dismutation of two molecules of 6,7-dimethyl-8-ribityllumazine, resulting in the formation of riboflavin and 5-amino-6-(D-ribitylamino)uracil.</text>
</comment>
<feature type="domain" description="Lumazine-binding" evidence="12">
    <location>
        <begin position="97"/>
        <end position="193"/>
    </location>
</feature>
<evidence type="ECO:0000256" key="9">
    <source>
        <dbReference type="ARBA" id="ARBA00022737"/>
    </source>
</evidence>
<reference evidence="13 14" key="1">
    <citation type="submission" date="2019-09" db="EMBL/GenBank/DDBJ databases">
        <authorList>
            <person name="Valk L.C."/>
        </authorList>
    </citation>
    <scope>NUCLEOTIDE SEQUENCE [LARGE SCALE GENOMIC DNA]</scope>
    <source>
        <strain evidence="13">GalUA</strain>
    </source>
</reference>
<name>A0A7V7QL84_9FIRM</name>
<dbReference type="InterPro" id="IPR001783">
    <property type="entry name" value="Lumazine-bd"/>
</dbReference>
<dbReference type="InterPro" id="IPR023366">
    <property type="entry name" value="ATP_synth_asu-like_sf"/>
</dbReference>
<dbReference type="CDD" id="cd00402">
    <property type="entry name" value="Riboflavin_synthase_like"/>
    <property type="match status" value="1"/>
</dbReference>
<evidence type="ECO:0000256" key="2">
    <source>
        <dbReference type="ARBA" id="ARBA00002803"/>
    </source>
</evidence>
<evidence type="ECO:0000256" key="7">
    <source>
        <dbReference type="ARBA" id="ARBA00022619"/>
    </source>
</evidence>
<dbReference type="EMBL" id="WAGX01000005">
    <property type="protein sequence ID" value="KAB1438561.1"/>
    <property type="molecule type" value="Genomic_DNA"/>
</dbReference>
<reference evidence="13 14" key="2">
    <citation type="submission" date="2020-02" db="EMBL/GenBank/DDBJ databases">
        <title>Candidatus Galacturonibacter soehngenii shows hetero-acetogenic catabolism of galacturonic acid but lacks a canonical carbon monoxide dehydrogenase/acetyl-CoA synthase complex.</title>
        <authorList>
            <person name="Diender M."/>
            <person name="Stouten G.R."/>
            <person name="Petersen J.F."/>
            <person name="Nielsen P.H."/>
            <person name="Dueholm M.S."/>
            <person name="Pronk J.T."/>
            <person name="Van Loosdrecht M.C.M."/>
        </authorList>
    </citation>
    <scope>NUCLEOTIDE SEQUENCE [LARGE SCALE GENOMIC DNA]</scope>
    <source>
        <strain evidence="13">GalUA</strain>
    </source>
</reference>
<dbReference type="GO" id="GO:0004746">
    <property type="term" value="F:riboflavin synthase activity"/>
    <property type="evidence" value="ECO:0007669"/>
    <property type="project" value="UniProtKB-UniRule"/>
</dbReference>
<evidence type="ECO:0000256" key="4">
    <source>
        <dbReference type="ARBA" id="ARBA00011233"/>
    </source>
</evidence>
<keyword evidence="7" id="KW-0686">Riboflavin biosynthesis</keyword>
<dbReference type="InterPro" id="IPR026017">
    <property type="entry name" value="Lumazine-bd_dom"/>
</dbReference>
<organism evidence="13 14">
    <name type="scientific">Candidatus Galacturonatibacter soehngenii</name>
    <dbReference type="NCBI Taxonomy" id="2307010"/>
    <lineage>
        <taxon>Bacteria</taxon>
        <taxon>Bacillati</taxon>
        <taxon>Bacillota</taxon>
        <taxon>Clostridia</taxon>
        <taxon>Lachnospirales</taxon>
        <taxon>Lachnospiraceae</taxon>
        <taxon>Candidatus Galacturonatibacter</taxon>
    </lineage>
</organism>
<feature type="repeat" description="Lumazine-binding" evidence="11">
    <location>
        <begin position="97"/>
        <end position="193"/>
    </location>
</feature>
<dbReference type="PANTHER" id="PTHR21098">
    <property type="entry name" value="RIBOFLAVIN SYNTHASE ALPHA CHAIN"/>
    <property type="match status" value="1"/>
</dbReference>
<dbReference type="Gene3D" id="2.40.30.20">
    <property type="match status" value="2"/>
</dbReference>
<feature type="repeat" description="Lumazine-binding" evidence="11">
    <location>
        <begin position="1"/>
        <end position="96"/>
    </location>
</feature>
<comment type="catalytic activity">
    <reaction evidence="1">
        <text>2 6,7-dimethyl-8-(1-D-ribityl)lumazine + H(+) = 5-amino-6-(D-ribitylamino)uracil + riboflavin</text>
        <dbReference type="Rhea" id="RHEA:20772"/>
        <dbReference type="ChEBI" id="CHEBI:15378"/>
        <dbReference type="ChEBI" id="CHEBI:15934"/>
        <dbReference type="ChEBI" id="CHEBI:57986"/>
        <dbReference type="ChEBI" id="CHEBI:58201"/>
        <dbReference type="EC" id="2.5.1.9"/>
    </reaction>
</comment>
<evidence type="ECO:0000256" key="10">
    <source>
        <dbReference type="NCBIfam" id="TIGR00187"/>
    </source>
</evidence>
<dbReference type="SUPFAM" id="SSF63380">
    <property type="entry name" value="Riboflavin synthase domain-like"/>
    <property type="match status" value="2"/>
</dbReference>
<protein>
    <recommendedName>
        <fullName evidence="6 10">Riboflavin synthase</fullName>
        <ecNumber evidence="5 10">2.5.1.9</ecNumber>
    </recommendedName>
</protein>
<dbReference type="NCBIfam" id="NF009566">
    <property type="entry name" value="PRK13020.1"/>
    <property type="match status" value="1"/>
</dbReference>
<evidence type="ECO:0000313" key="13">
    <source>
        <dbReference type="EMBL" id="KAB1438561.1"/>
    </source>
</evidence>
<keyword evidence="9" id="KW-0677">Repeat</keyword>
<keyword evidence="14" id="KW-1185">Reference proteome</keyword>
<dbReference type="PROSITE" id="PS51177">
    <property type="entry name" value="LUMAZINE_BIND"/>
    <property type="match status" value="2"/>
</dbReference>
<dbReference type="NCBIfam" id="NF006767">
    <property type="entry name" value="PRK09289.1"/>
    <property type="match status" value="1"/>
</dbReference>
<dbReference type="NCBIfam" id="TIGR00187">
    <property type="entry name" value="ribE"/>
    <property type="match status" value="1"/>
</dbReference>
<dbReference type="GO" id="GO:0009231">
    <property type="term" value="P:riboflavin biosynthetic process"/>
    <property type="evidence" value="ECO:0007669"/>
    <property type="project" value="UniProtKB-KW"/>
</dbReference>
<dbReference type="FunFam" id="2.40.30.20:FF:000004">
    <property type="entry name" value="Riboflavin synthase, alpha subunit"/>
    <property type="match status" value="1"/>
</dbReference>
<gene>
    <name evidence="13" type="ORF">F7O84_13580</name>
</gene>
<dbReference type="Pfam" id="PF00677">
    <property type="entry name" value="Lum_binding"/>
    <property type="match status" value="2"/>
</dbReference>
<comment type="subunit">
    <text evidence="4">Homotrimer.</text>
</comment>
<dbReference type="FunFam" id="2.40.30.20:FF:000003">
    <property type="entry name" value="Riboflavin synthase, alpha subunit"/>
    <property type="match status" value="1"/>
</dbReference>
<comment type="pathway">
    <text evidence="3">Cofactor biosynthesis; riboflavin biosynthesis; riboflavin from 2-hydroxy-3-oxobutyl phosphate and 5-amino-6-(D-ribitylamino)uracil: step 2/2.</text>
</comment>
<evidence type="ECO:0000256" key="8">
    <source>
        <dbReference type="ARBA" id="ARBA00022679"/>
    </source>
</evidence>
<dbReference type="AlphaFoldDB" id="A0A7V7QL84"/>
<evidence type="ECO:0000313" key="14">
    <source>
        <dbReference type="Proteomes" id="UP000461768"/>
    </source>
</evidence>
<dbReference type="OrthoDB" id="9788537at2"/>